<dbReference type="Pfam" id="PF00481">
    <property type="entry name" value="PP2C"/>
    <property type="match status" value="1"/>
</dbReference>
<comment type="caution">
    <text evidence="4">The sequence shown here is derived from an EMBL/GenBank/DDBJ whole genome shotgun (WGS) entry which is preliminary data.</text>
</comment>
<sequence length="817" mass="91634">MGQQNSALPLIDENRKDITYQSDGLESLPIYIPENNHIESASLSNNKLCVFPTKLNHLKYLDVSQNFLSKINLDQYNFQYDSLQILNLNGNGLKSIPNSIIDFPNLIDLSLSHNELSEDSVDFSKFKKLQNLDILLNHFKSIPKVPDSLISLNIGFNSIKTLSISAPNIKRLNLAGNEITELSEDIYLPSITYLDISFNHLLEFPPIAKFAPNLEVFLVQYNFISSSAMEFPNSISKLDISHNFLKSINNIKNLPNLIDLNLSSNCLKSLPSLPQSLQVFNAESNQIDGSPPITLKSLSTLHLSENAFTNIPDIRDSYISSLELRNNKIQTFDVSNLSSVTKKIDLTNNFVEEIPEEIYQMNRIQSLSLDNNGVISISPNISMMNLTSLVISESSISDLPELPKFLVTLVACRCDFKSIPKSVYEAQRLRMIDFSINQIKTIEKFPDVLTIKLSMNQISSIPQFPDKLNYLDVSHNRIKSVELVGDFILIQELDLSHNHLTQFNTPKLPLLQTLKISHNKNLQFHINFLQFPAIKAIDVTKTMITASLPLPKTIREYSTSDEQFFKEADSPFVRLYHCESIGYSEMIGNRPTMEDSLVLRQNFLTKTHLLSVIDGHGGSDTATLAAYFIPQILSNSSEVSLSFMAKTFRQVNDELKKRNVKDGAAVVVAIVSPKEIAVAHLGDSRALIVRKDKKVIPLTQDHKPTERSEINLLKENRSFIEGNRTAGILAMSRSIGDFRIPGVSHIPDVTKYKRDKKDYRLVLACDGVFDVINNNEIGEIVSYSPSVNKAACVLRNIAFSRGSLDNISAVVANIALD</sequence>
<keyword evidence="1" id="KW-0433">Leucine-rich repeat</keyword>
<dbReference type="SUPFAM" id="SSF52058">
    <property type="entry name" value="L domain-like"/>
    <property type="match status" value="2"/>
</dbReference>
<dbReference type="EMBL" id="JAPFFF010000004">
    <property type="protein sequence ID" value="KAK8890860.1"/>
    <property type="molecule type" value="Genomic_DNA"/>
</dbReference>
<protein>
    <recommendedName>
        <fullName evidence="3">PPM-type phosphatase domain-containing protein</fullName>
    </recommendedName>
</protein>
<dbReference type="InterPro" id="IPR036457">
    <property type="entry name" value="PPM-type-like_dom_sf"/>
</dbReference>
<dbReference type="SMART" id="SM00369">
    <property type="entry name" value="LRR_TYP"/>
    <property type="match status" value="6"/>
</dbReference>
<dbReference type="InterPro" id="IPR003591">
    <property type="entry name" value="Leu-rich_rpt_typical-subtyp"/>
</dbReference>
<dbReference type="InterPro" id="IPR050216">
    <property type="entry name" value="LRR_domain-containing"/>
</dbReference>
<reference evidence="4 5" key="1">
    <citation type="submission" date="2024-04" db="EMBL/GenBank/DDBJ databases">
        <title>Tritrichomonas musculus Genome.</title>
        <authorList>
            <person name="Alves-Ferreira E."/>
            <person name="Grigg M."/>
            <person name="Lorenzi H."/>
            <person name="Galac M."/>
        </authorList>
    </citation>
    <scope>NUCLEOTIDE SEQUENCE [LARGE SCALE GENOMIC DNA]</scope>
    <source>
        <strain evidence="4 5">EAF2021</strain>
    </source>
</reference>
<dbReference type="SMART" id="SM00364">
    <property type="entry name" value="LRR_BAC"/>
    <property type="match status" value="10"/>
</dbReference>
<dbReference type="Gene3D" id="3.80.10.10">
    <property type="entry name" value="Ribonuclease Inhibitor"/>
    <property type="match status" value="5"/>
</dbReference>
<organism evidence="4 5">
    <name type="scientific">Tritrichomonas musculus</name>
    <dbReference type="NCBI Taxonomy" id="1915356"/>
    <lineage>
        <taxon>Eukaryota</taxon>
        <taxon>Metamonada</taxon>
        <taxon>Parabasalia</taxon>
        <taxon>Tritrichomonadida</taxon>
        <taxon>Tritrichomonadidae</taxon>
        <taxon>Tritrichomonas</taxon>
    </lineage>
</organism>
<dbReference type="Gene3D" id="3.60.40.10">
    <property type="entry name" value="PPM-type phosphatase domain"/>
    <property type="match status" value="1"/>
</dbReference>
<evidence type="ECO:0000313" key="4">
    <source>
        <dbReference type="EMBL" id="KAK8890860.1"/>
    </source>
</evidence>
<evidence type="ECO:0000256" key="1">
    <source>
        <dbReference type="ARBA" id="ARBA00022614"/>
    </source>
</evidence>
<evidence type="ECO:0000256" key="2">
    <source>
        <dbReference type="ARBA" id="ARBA00022737"/>
    </source>
</evidence>
<name>A0ABR2KIA0_9EUKA</name>
<dbReference type="InterPro" id="IPR001611">
    <property type="entry name" value="Leu-rich_rpt"/>
</dbReference>
<dbReference type="InterPro" id="IPR001932">
    <property type="entry name" value="PPM-type_phosphatase-like_dom"/>
</dbReference>
<dbReference type="PROSITE" id="PS51450">
    <property type="entry name" value="LRR"/>
    <property type="match status" value="6"/>
</dbReference>
<dbReference type="CDD" id="cd00143">
    <property type="entry name" value="PP2Cc"/>
    <property type="match status" value="1"/>
</dbReference>
<dbReference type="SMART" id="SM00332">
    <property type="entry name" value="PP2Cc"/>
    <property type="match status" value="1"/>
</dbReference>
<keyword evidence="5" id="KW-1185">Reference proteome</keyword>
<dbReference type="SMART" id="SM00365">
    <property type="entry name" value="LRR_SD22"/>
    <property type="match status" value="5"/>
</dbReference>
<dbReference type="PROSITE" id="PS51746">
    <property type="entry name" value="PPM_2"/>
    <property type="match status" value="1"/>
</dbReference>
<accession>A0ABR2KIA0</accession>
<dbReference type="InterPro" id="IPR032675">
    <property type="entry name" value="LRR_dom_sf"/>
</dbReference>
<keyword evidence="2" id="KW-0677">Repeat</keyword>
<dbReference type="SUPFAM" id="SSF81606">
    <property type="entry name" value="PP2C-like"/>
    <property type="match status" value="1"/>
</dbReference>
<dbReference type="Proteomes" id="UP001470230">
    <property type="component" value="Unassembled WGS sequence"/>
</dbReference>
<evidence type="ECO:0000259" key="3">
    <source>
        <dbReference type="PROSITE" id="PS51746"/>
    </source>
</evidence>
<dbReference type="PANTHER" id="PTHR48051">
    <property type="match status" value="1"/>
</dbReference>
<gene>
    <name evidence="4" type="ORF">M9Y10_028059</name>
</gene>
<feature type="domain" description="PPM-type phosphatase" evidence="3">
    <location>
        <begin position="580"/>
        <end position="814"/>
    </location>
</feature>
<dbReference type="PANTHER" id="PTHR48051:SF1">
    <property type="entry name" value="RAS SUPPRESSOR PROTEIN 1"/>
    <property type="match status" value="1"/>
</dbReference>
<proteinExistence type="predicted"/>
<evidence type="ECO:0000313" key="5">
    <source>
        <dbReference type="Proteomes" id="UP001470230"/>
    </source>
</evidence>